<dbReference type="GO" id="GO:0000785">
    <property type="term" value="C:chromatin"/>
    <property type="evidence" value="ECO:0007669"/>
    <property type="project" value="TreeGrafter"/>
</dbReference>
<dbReference type="PANTHER" id="PTHR12346">
    <property type="entry name" value="SIN3B-RELATED"/>
    <property type="match status" value="1"/>
</dbReference>
<feature type="compositionally biased region" description="Polar residues" evidence="4">
    <location>
        <begin position="9"/>
        <end position="31"/>
    </location>
</feature>
<comment type="subcellular location">
    <subcellularLocation>
        <location evidence="1 3">Nucleus</location>
    </subcellularLocation>
</comment>
<dbReference type="EnsemblPlants" id="QL02p079125:mrna">
    <property type="protein sequence ID" value="QL02p079125:mrna"/>
    <property type="gene ID" value="QL02p079125"/>
</dbReference>
<dbReference type="FunFam" id="1.20.1160.11:FF:000001">
    <property type="entry name" value="Paired amphipathic helix protein Sin3"/>
    <property type="match status" value="1"/>
</dbReference>
<accession>A0A7N2L0J0</accession>
<dbReference type="InterPro" id="IPR039774">
    <property type="entry name" value="Sin3-like"/>
</dbReference>
<sequence>MKRLGDDGSCSQSKQLSGSLNGDSDGQSQVPASGLGDTSWKLTIDDGKTFLKEVEETFQDQKEKYHKFIKVLTEFKYRRANAADVIAKAKELFEGHNNLISGFNIFLPKGKEIHLTNQKEN</sequence>
<name>A0A7N2L0J0_QUELO</name>
<dbReference type="Pfam" id="PF02671">
    <property type="entry name" value="PAH"/>
    <property type="match status" value="1"/>
</dbReference>
<evidence type="ECO:0000256" key="1">
    <source>
        <dbReference type="ARBA" id="ARBA00004123"/>
    </source>
</evidence>
<dbReference type="GO" id="GO:0000122">
    <property type="term" value="P:negative regulation of transcription by RNA polymerase II"/>
    <property type="evidence" value="ECO:0007669"/>
    <property type="project" value="TreeGrafter"/>
</dbReference>
<dbReference type="OMA" id="DDNTNHI"/>
<reference evidence="5" key="2">
    <citation type="submission" date="2021-01" db="UniProtKB">
        <authorList>
            <consortium name="EnsemblPlants"/>
        </authorList>
    </citation>
    <scope>IDENTIFICATION</scope>
</reference>
<dbReference type="GO" id="GO:0000118">
    <property type="term" value="C:histone deacetylase complex"/>
    <property type="evidence" value="ECO:0007669"/>
    <property type="project" value="TreeGrafter"/>
</dbReference>
<dbReference type="PANTHER" id="PTHR12346:SF8">
    <property type="entry name" value="PAIRED AMPHIPATHIC HELIX PROTEIN SIN3-LIKE 2"/>
    <property type="match status" value="1"/>
</dbReference>
<dbReference type="GO" id="GO:0003714">
    <property type="term" value="F:transcription corepressor activity"/>
    <property type="evidence" value="ECO:0007669"/>
    <property type="project" value="InterPro"/>
</dbReference>
<dbReference type="AlphaFoldDB" id="A0A7N2L0J0"/>
<keyword evidence="2 3" id="KW-0539">Nucleus</keyword>
<protein>
    <submittedName>
        <fullName evidence="5">Uncharacterized protein</fullName>
    </submittedName>
</protein>
<evidence type="ECO:0000256" key="4">
    <source>
        <dbReference type="SAM" id="MobiDB-lite"/>
    </source>
</evidence>
<feature type="region of interest" description="Disordered" evidence="4">
    <location>
        <begin position="1"/>
        <end position="37"/>
    </location>
</feature>
<dbReference type="SUPFAM" id="SSF47762">
    <property type="entry name" value="PAH2 domain"/>
    <property type="match status" value="1"/>
</dbReference>
<proteinExistence type="predicted"/>
<dbReference type="Gene3D" id="1.20.1160.11">
    <property type="entry name" value="Paired amphipathic helix"/>
    <property type="match status" value="1"/>
</dbReference>
<dbReference type="InterPro" id="IPR036600">
    <property type="entry name" value="PAH_sf"/>
</dbReference>
<dbReference type="PROSITE" id="PS51477">
    <property type="entry name" value="PAH"/>
    <property type="match status" value="1"/>
</dbReference>
<dbReference type="Proteomes" id="UP000594261">
    <property type="component" value="Chromosome 2"/>
</dbReference>
<organism evidence="5 6">
    <name type="scientific">Quercus lobata</name>
    <name type="common">Valley oak</name>
    <dbReference type="NCBI Taxonomy" id="97700"/>
    <lineage>
        <taxon>Eukaryota</taxon>
        <taxon>Viridiplantae</taxon>
        <taxon>Streptophyta</taxon>
        <taxon>Embryophyta</taxon>
        <taxon>Tracheophyta</taxon>
        <taxon>Spermatophyta</taxon>
        <taxon>Magnoliopsida</taxon>
        <taxon>eudicotyledons</taxon>
        <taxon>Gunneridae</taxon>
        <taxon>Pentapetalae</taxon>
        <taxon>rosids</taxon>
        <taxon>fabids</taxon>
        <taxon>Fagales</taxon>
        <taxon>Fagaceae</taxon>
        <taxon>Quercus</taxon>
    </lineage>
</organism>
<evidence type="ECO:0000256" key="2">
    <source>
        <dbReference type="ARBA" id="ARBA00023242"/>
    </source>
</evidence>
<dbReference type="InParanoid" id="A0A7N2L0J0"/>
<evidence type="ECO:0000313" key="6">
    <source>
        <dbReference type="Proteomes" id="UP000594261"/>
    </source>
</evidence>
<dbReference type="InterPro" id="IPR003822">
    <property type="entry name" value="PAH"/>
</dbReference>
<evidence type="ECO:0000313" key="5">
    <source>
        <dbReference type="EnsemblPlants" id="QL02p079125:mrna"/>
    </source>
</evidence>
<keyword evidence="6" id="KW-1185">Reference proteome</keyword>
<dbReference type="Gramene" id="QL02p079125:mrna">
    <property type="protein sequence ID" value="QL02p079125:mrna"/>
    <property type="gene ID" value="QL02p079125"/>
</dbReference>
<reference evidence="6" key="1">
    <citation type="journal article" date="2016" name="G3 (Bethesda)">
        <title>First Draft Assembly and Annotation of the Genome of a California Endemic Oak Quercus lobata Nee (Fagaceae).</title>
        <authorList>
            <person name="Sork V.L."/>
            <person name="Fitz-Gibbon S.T."/>
            <person name="Puiu D."/>
            <person name="Crepeau M."/>
            <person name="Gugger P.F."/>
            <person name="Sherman R."/>
            <person name="Stevens K."/>
            <person name="Langley C.H."/>
            <person name="Pellegrini M."/>
            <person name="Salzberg S.L."/>
        </authorList>
    </citation>
    <scope>NUCLEOTIDE SEQUENCE [LARGE SCALE GENOMIC DNA]</scope>
    <source>
        <strain evidence="6">cv. SW786</strain>
    </source>
</reference>
<evidence type="ECO:0000256" key="3">
    <source>
        <dbReference type="PROSITE-ProRule" id="PRU00810"/>
    </source>
</evidence>